<dbReference type="PANTHER" id="PTHR46381:SF2">
    <property type="entry name" value="MAP KINASE PHOSPHATASE"/>
    <property type="match status" value="1"/>
</dbReference>
<keyword evidence="2" id="KW-0904">Protein phosphatase</keyword>
<dbReference type="Pfam" id="PF25466">
    <property type="entry name" value="MPK1_gelsolin_C"/>
    <property type="match status" value="1"/>
</dbReference>
<feature type="compositionally biased region" description="Basic and acidic residues" evidence="3">
    <location>
        <begin position="61"/>
        <end position="71"/>
    </location>
</feature>
<dbReference type="AlphaFoldDB" id="A0A200RDR1"/>
<evidence type="ECO:0000256" key="3">
    <source>
        <dbReference type="SAM" id="MobiDB-lite"/>
    </source>
</evidence>
<dbReference type="InterPro" id="IPR016130">
    <property type="entry name" value="Tyr_Pase_AS"/>
</dbReference>
<dbReference type="Gene3D" id="3.90.190.10">
    <property type="entry name" value="Protein tyrosine phosphatase superfamily"/>
    <property type="match status" value="1"/>
</dbReference>
<evidence type="ECO:0000259" key="5">
    <source>
        <dbReference type="PROSITE" id="PS50056"/>
    </source>
</evidence>
<feature type="region of interest" description="Disordered" evidence="3">
    <location>
        <begin position="1"/>
        <end position="89"/>
    </location>
</feature>
<dbReference type="InterPro" id="IPR020422">
    <property type="entry name" value="TYR_PHOSPHATASE_DUAL_dom"/>
</dbReference>
<dbReference type="EMBL" id="MVGT01000057">
    <property type="protein sequence ID" value="OVA20831.1"/>
    <property type="molecule type" value="Genomic_DNA"/>
</dbReference>
<dbReference type="InterPro" id="IPR029021">
    <property type="entry name" value="Prot-tyrosine_phosphatase-like"/>
</dbReference>
<protein>
    <submittedName>
        <fullName evidence="6">Dual specificity phosphatase</fullName>
    </submittedName>
</protein>
<feature type="compositionally biased region" description="Polar residues" evidence="3">
    <location>
        <begin position="11"/>
        <end position="30"/>
    </location>
</feature>
<dbReference type="SUPFAM" id="SSF52799">
    <property type="entry name" value="(Phosphotyrosine protein) phosphatases II"/>
    <property type="match status" value="1"/>
</dbReference>
<dbReference type="OMA" id="CEDVEQL"/>
<reference evidence="6 7" key="1">
    <citation type="journal article" date="2017" name="Mol. Plant">
        <title>The Genome of Medicinal Plant Macleaya cordata Provides New Insights into Benzylisoquinoline Alkaloids Metabolism.</title>
        <authorList>
            <person name="Liu X."/>
            <person name="Liu Y."/>
            <person name="Huang P."/>
            <person name="Ma Y."/>
            <person name="Qing Z."/>
            <person name="Tang Q."/>
            <person name="Cao H."/>
            <person name="Cheng P."/>
            <person name="Zheng Y."/>
            <person name="Yuan Z."/>
            <person name="Zhou Y."/>
            <person name="Liu J."/>
            <person name="Tang Z."/>
            <person name="Zhuo Y."/>
            <person name="Zhang Y."/>
            <person name="Yu L."/>
            <person name="Huang J."/>
            <person name="Yang P."/>
            <person name="Peng Q."/>
            <person name="Zhang J."/>
            <person name="Jiang W."/>
            <person name="Zhang Z."/>
            <person name="Lin K."/>
            <person name="Ro D.K."/>
            <person name="Chen X."/>
            <person name="Xiong X."/>
            <person name="Shang Y."/>
            <person name="Huang S."/>
            <person name="Zeng J."/>
        </authorList>
    </citation>
    <scope>NUCLEOTIDE SEQUENCE [LARGE SCALE GENOMIC DNA]</scope>
    <source>
        <strain evidence="7">cv. BLH2017</strain>
        <tissue evidence="6">Root</tissue>
    </source>
</reference>
<gene>
    <name evidence="6" type="ORF">BVC80_887g125</name>
</gene>
<evidence type="ECO:0000313" key="6">
    <source>
        <dbReference type="EMBL" id="OVA20831.1"/>
    </source>
</evidence>
<dbReference type="SMART" id="SM00195">
    <property type="entry name" value="DSPc"/>
    <property type="match status" value="1"/>
</dbReference>
<dbReference type="CDD" id="cd14498">
    <property type="entry name" value="DSP"/>
    <property type="match status" value="1"/>
</dbReference>
<dbReference type="InterPro" id="IPR000387">
    <property type="entry name" value="Tyr_Pase_dom"/>
</dbReference>
<dbReference type="Gene3D" id="3.40.20.10">
    <property type="entry name" value="Severin"/>
    <property type="match status" value="1"/>
</dbReference>
<keyword evidence="1" id="KW-0378">Hydrolase</keyword>
<dbReference type="GO" id="GO:0051015">
    <property type="term" value="F:actin filament binding"/>
    <property type="evidence" value="ECO:0007669"/>
    <property type="project" value="InterPro"/>
</dbReference>
<dbReference type="Pfam" id="PF00782">
    <property type="entry name" value="DSPc"/>
    <property type="match status" value="1"/>
</dbReference>
<feature type="compositionally biased region" description="Low complexity" evidence="3">
    <location>
        <begin position="509"/>
        <end position="556"/>
    </location>
</feature>
<proteinExistence type="predicted"/>
<dbReference type="InterPro" id="IPR029006">
    <property type="entry name" value="ADF-H/Gelsolin-like_dom_sf"/>
</dbReference>
<dbReference type="OrthoDB" id="165342at2759"/>
<evidence type="ECO:0000256" key="1">
    <source>
        <dbReference type="ARBA" id="ARBA00022801"/>
    </source>
</evidence>
<dbReference type="PROSITE" id="PS50056">
    <property type="entry name" value="TYR_PHOSPHATASE_2"/>
    <property type="match status" value="1"/>
</dbReference>
<dbReference type="InterPro" id="IPR057528">
    <property type="entry name" value="MPK1_C"/>
</dbReference>
<sequence length="795" mass="88719">MLGQEERDGNPSGTTTPRKTYWRSVSWSERSPSKPNPTTTQPSSKARSCLPPLQPLSISRRRIEEWPKAGSDDLGEWPHPPTPGARPGSVKPLENLISEYPPREFQLKKDKLAFFDKECSRITDHVYLGSEAVAKNREILLKNGITHVLNCVGFVCPEYFKDDLVYKTLWLQDNPSEDITSILYDVFDYFEDVREHNGRVLVHCCQGISRSTSLVIAYLMWRNGQSYEDAFQHVKAARGVTNPNMGFACQLLQCQKRVHAVPASPNSVLRVYRMAPHSPYDPLHLVPKVLHHPSAQGLDSRGAFIVHVPSAIYVWIGINCNRAMAYNARTSASQVVRYERAQGSILIVEEGKEPLGFWDALANNPLCMDDYDQAGKVRKEVDGEGGWGEGMDQVAVGTDLGIGKKMVAEYNMDFEIFLEALSGGVVPPFPLSGTEYETCLPARESGWGRIRQRFANGFMKELVTAPQFTFDNAQSDEASDTFMDTCKEEESSVPFRDPSSLSPSPPCSSPNSFNCYSKSSPMSSSKSPSPLPSPSLSDHSSLFTTSPASSNWSDSSSLSYQLSPREPFDVNHPPQAEKVCFPFEGFGSSLAERRGNSPPSLMLLPSINDTPNLSRSMVRSWTFSHLTSDENMMEGRERHGFECEDFHELSRRESPSYSDLLVSGNDTKIGIADENLGKYHRATDSLMTEVLDLVHPVLFQWPAIEKVEMPCDGVLDSKSVFLLLAPDANAGKNKSKILFIWVGRDAQFEEERSLFVGSDGTDEDKHFYWEKVGNDFLTQMELPRDTPVQVCVAPV</sequence>
<keyword evidence="7" id="KW-1185">Reference proteome</keyword>
<evidence type="ECO:0000259" key="4">
    <source>
        <dbReference type="PROSITE" id="PS50054"/>
    </source>
</evidence>
<dbReference type="SUPFAM" id="SSF55753">
    <property type="entry name" value="Actin depolymerizing proteins"/>
    <property type="match status" value="1"/>
</dbReference>
<dbReference type="STRING" id="56857.A0A200RDR1"/>
<feature type="compositionally biased region" description="Polar residues" evidence="3">
    <location>
        <begin position="36"/>
        <end position="46"/>
    </location>
</feature>
<organism evidence="6 7">
    <name type="scientific">Macleaya cordata</name>
    <name type="common">Five-seeded plume-poppy</name>
    <name type="synonym">Bocconia cordata</name>
    <dbReference type="NCBI Taxonomy" id="56857"/>
    <lineage>
        <taxon>Eukaryota</taxon>
        <taxon>Viridiplantae</taxon>
        <taxon>Streptophyta</taxon>
        <taxon>Embryophyta</taxon>
        <taxon>Tracheophyta</taxon>
        <taxon>Spermatophyta</taxon>
        <taxon>Magnoliopsida</taxon>
        <taxon>Ranunculales</taxon>
        <taxon>Papaveraceae</taxon>
        <taxon>Papaveroideae</taxon>
        <taxon>Macleaya</taxon>
    </lineage>
</organism>
<dbReference type="PROSITE" id="PS50054">
    <property type="entry name" value="TYR_PHOSPHATASE_DUAL"/>
    <property type="match status" value="1"/>
</dbReference>
<evidence type="ECO:0000256" key="2">
    <source>
        <dbReference type="ARBA" id="ARBA00022912"/>
    </source>
</evidence>
<dbReference type="SMART" id="SM00262">
    <property type="entry name" value="GEL"/>
    <property type="match status" value="1"/>
</dbReference>
<feature type="region of interest" description="Disordered" evidence="3">
    <location>
        <begin position="479"/>
        <end position="556"/>
    </location>
</feature>
<dbReference type="InterPro" id="IPR007122">
    <property type="entry name" value="Villin/Gelsolin"/>
</dbReference>
<comment type="caution">
    <text evidence="6">The sequence shown here is derived from an EMBL/GenBank/DDBJ whole genome shotgun (WGS) entry which is preliminary data.</text>
</comment>
<dbReference type="InParanoid" id="A0A200RDR1"/>
<dbReference type="PROSITE" id="PS00383">
    <property type="entry name" value="TYR_PHOSPHATASE_1"/>
    <property type="match status" value="1"/>
</dbReference>
<dbReference type="InterPro" id="IPR000340">
    <property type="entry name" value="Dual-sp_phosphatase_cat-dom"/>
</dbReference>
<dbReference type="Proteomes" id="UP000195402">
    <property type="component" value="Unassembled WGS sequence"/>
</dbReference>
<accession>A0A200RDR1</accession>
<feature type="domain" description="Tyrosine specific protein phosphatases" evidence="5">
    <location>
        <begin position="177"/>
        <end position="238"/>
    </location>
</feature>
<name>A0A200RDR1_MACCD</name>
<feature type="domain" description="Tyrosine-protein phosphatase" evidence="4">
    <location>
        <begin position="118"/>
        <end position="260"/>
    </location>
</feature>
<dbReference type="GO" id="GO:0004721">
    <property type="term" value="F:phosphoprotein phosphatase activity"/>
    <property type="evidence" value="ECO:0007669"/>
    <property type="project" value="UniProtKB-KW"/>
</dbReference>
<dbReference type="PANTHER" id="PTHR46381">
    <property type="entry name" value="MKPA PROTEIN"/>
    <property type="match status" value="1"/>
</dbReference>
<evidence type="ECO:0000313" key="7">
    <source>
        <dbReference type="Proteomes" id="UP000195402"/>
    </source>
</evidence>